<comment type="caution">
    <text evidence="3">The sequence shown here is derived from an EMBL/GenBank/DDBJ whole genome shotgun (WGS) entry which is preliminary data.</text>
</comment>
<proteinExistence type="inferred from homology"/>
<dbReference type="CDD" id="cd21132">
    <property type="entry name" value="EVE-like"/>
    <property type="match status" value="1"/>
</dbReference>
<name>A0ABN8H7B9_9BACL</name>
<organism evidence="3 4">
    <name type="scientific">Paenibacillus allorhizoplanae</name>
    <dbReference type="NCBI Taxonomy" id="2905648"/>
    <lineage>
        <taxon>Bacteria</taxon>
        <taxon>Bacillati</taxon>
        <taxon>Bacillota</taxon>
        <taxon>Bacilli</taxon>
        <taxon>Bacillales</taxon>
        <taxon>Paenibacillaceae</taxon>
        <taxon>Paenibacillus</taxon>
    </lineage>
</organism>
<dbReference type="InterPro" id="IPR002740">
    <property type="entry name" value="EVE_domain"/>
</dbReference>
<gene>
    <name evidence="3" type="ORF">PAECIP111891_05881</name>
</gene>
<dbReference type="Gene3D" id="3.10.590.10">
    <property type="entry name" value="ph1033 like domains"/>
    <property type="match status" value="1"/>
</dbReference>
<feature type="domain" description="EVE" evidence="2">
    <location>
        <begin position="11"/>
        <end position="142"/>
    </location>
</feature>
<evidence type="ECO:0000313" key="3">
    <source>
        <dbReference type="EMBL" id="CAH1226029.1"/>
    </source>
</evidence>
<reference evidence="3" key="1">
    <citation type="submission" date="2022-01" db="EMBL/GenBank/DDBJ databases">
        <authorList>
            <person name="Criscuolo A."/>
        </authorList>
    </citation>
    <scope>NUCLEOTIDE SEQUENCE</scope>
    <source>
        <strain evidence="3">CIP111891</strain>
    </source>
</reference>
<accession>A0ABN8H7B9</accession>
<dbReference type="HAMAP" id="MF_00771">
    <property type="entry name" value="UPF0310"/>
    <property type="match status" value="1"/>
</dbReference>
<dbReference type="Proteomes" id="UP000838821">
    <property type="component" value="Unassembled WGS sequence"/>
</dbReference>
<protein>
    <recommendedName>
        <fullName evidence="1">UPF0310 protein PAECIP111891_05881</fullName>
    </recommendedName>
</protein>
<dbReference type="EMBL" id="CAKMMW010000026">
    <property type="protein sequence ID" value="CAH1226029.1"/>
    <property type="molecule type" value="Genomic_DNA"/>
</dbReference>
<comment type="similarity">
    <text evidence="1">Belongs to the UPF0310 family.</text>
</comment>
<dbReference type="InterPro" id="IPR022996">
    <property type="entry name" value="UPF0310"/>
</dbReference>
<keyword evidence="4" id="KW-1185">Reference proteome</keyword>
<evidence type="ECO:0000256" key="1">
    <source>
        <dbReference type="HAMAP-Rule" id="MF_00771"/>
    </source>
</evidence>
<evidence type="ECO:0000313" key="4">
    <source>
        <dbReference type="Proteomes" id="UP000838821"/>
    </source>
</evidence>
<dbReference type="RefSeq" id="WP_236291993.1">
    <property type="nucleotide sequence ID" value="NZ_CAKMMW010000026.1"/>
</dbReference>
<evidence type="ECO:0000259" key="2">
    <source>
        <dbReference type="Pfam" id="PF01878"/>
    </source>
</evidence>
<dbReference type="SUPFAM" id="SSF88697">
    <property type="entry name" value="PUA domain-like"/>
    <property type="match status" value="1"/>
</dbReference>
<dbReference type="InterPro" id="IPR015947">
    <property type="entry name" value="PUA-like_sf"/>
</dbReference>
<sequence length="158" mass="18276">MLSEILSEQSRYWIGVVSASHVRRGVQGGFAQLCHGKAAPLRRMRSGDWLIYYSPRTEMKDGEPLQAFTAIGQVLDDRIYEYPMSDSFIPFRRDIRYTDCKETKINSLLEQLSFTRGVKSWGYPFRFGHFEISEQDFRVIANAMLNSFGGNVNEFEIQ</sequence>
<dbReference type="NCBIfam" id="NF002616">
    <property type="entry name" value="PRK02268.1-2"/>
    <property type="match status" value="1"/>
</dbReference>
<dbReference type="Pfam" id="PF01878">
    <property type="entry name" value="EVE"/>
    <property type="match status" value="1"/>
</dbReference>